<dbReference type="CDD" id="cd04301">
    <property type="entry name" value="NAT_SF"/>
    <property type="match status" value="1"/>
</dbReference>
<dbReference type="AlphaFoldDB" id="A0AAW1NSD2"/>
<evidence type="ECO:0000259" key="1">
    <source>
        <dbReference type="PROSITE" id="PS51186"/>
    </source>
</evidence>
<dbReference type="InterPro" id="IPR016181">
    <property type="entry name" value="Acyl_CoA_acyltransferase"/>
</dbReference>
<dbReference type="PANTHER" id="PTHR47426">
    <property type="entry name" value="ACYL-COA N-ACYLTRANSFERASES (NAT) SUPERFAMILY PROTEIN"/>
    <property type="match status" value="1"/>
</dbReference>
<name>A0AAW1NSD2_9CHLO</name>
<accession>A0AAW1NSD2</accession>
<keyword evidence="3" id="KW-1185">Reference proteome</keyword>
<dbReference type="PROSITE" id="PS51186">
    <property type="entry name" value="GNAT"/>
    <property type="match status" value="1"/>
</dbReference>
<dbReference type="InterPro" id="IPR000182">
    <property type="entry name" value="GNAT_dom"/>
</dbReference>
<evidence type="ECO:0000313" key="2">
    <source>
        <dbReference type="EMBL" id="KAK9792946.1"/>
    </source>
</evidence>
<dbReference type="SUPFAM" id="SSF55729">
    <property type="entry name" value="Acyl-CoA N-acyltransferases (Nat)"/>
    <property type="match status" value="1"/>
</dbReference>
<sequence>MASTVQCLNTYYEDRADSRFVQHSRTKFAKQEARALTQRETATCLVVRSVETNAVLATLDIHAPETVSGKPTTGVPEGIDTAAYIMNVTVDEDARGQGIAKLLIDAAAGFAKETWTATCVYVQVAPSNQVAWNLYCTCGFQEASEKDLAATDTENKLLRLDLASFSSSISVI</sequence>
<feature type="domain" description="N-acetyltransferase" evidence="1">
    <location>
        <begin position="3"/>
        <end position="163"/>
    </location>
</feature>
<dbReference type="PANTHER" id="PTHR47426:SF3">
    <property type="entry name" value="GCN5-RELATED N-ACETYLTRANSFERASE 6, CHLOROPLASTIC"/>
    <property type="match status" value="1"/>
</dbReference>
<gene>
    <name evidence="2" type="ORF">WJX73_002571</name>
</gene>
<evidence type="ECO:0000313" key="3">
    <source>
        <dbReference type="Proteomes" id="UP001465755"/>
    </source>
</evidence>
<dbReference type="EMBL" id="JALJOQ010000157">
    <property type="protein sequence ID" value="KAK9792946.1"/>
    <property type="molecule type" value="Genomic_DNA"/>
</dbReference>
<dbReference type="Pfam" id="PF00583">
    <property type="entry name" value="Acetyltransf_1"/>
    <property type="match status" value="1"/>
</dbReference>
<comment type="caution">
    <text evidence="2">The sequence shown here is derived from an EMBL/GenBank/DDBJ whole genome shotgun (WGS) entry which is preliminary data.</text>
</comment>
<reference evidence="2 3" key="1">
    <citation type="journal article" date="2024" name="Nat. Commun.">
        <title>Phylogenomics reveals the evolutionary origins of lichenization in chlorophyte algae.</title>
        <authorList>
            <person name="Puginier C."/>
            <person name="Libourel C."/>
            <person name="Otte J."/>
            <person name="Skaloud P."/>
            <person name="Haon M."/>
            <person name="Grisel S."/>
            <person name="Petersen M."/>
            <person name="Berrin J.G."/>
            <person name="Delaux P.M."/>
            <person name="Dal Grande F."/>
            <person name="Keller J."/>
        </authorList>
    </citation>
    <scope>NUCLEOTIDE SEQUENCE [LARGE SCALE GENOMIC DNA]</scope>
    <source>
        <strain evidence="2 3">SAG 2036</strain>
    </source>
</reference>
<dbReference type="GO" id="GO:0016747">
    <property type="term" value="F:acyltransferase activity, transferring groups other than amino-acyl groups"/>
    <property type="evidence" value="ECO:0007669"/>
    <property type="project" value="InterPro"/>
</dbReference>
<dbReference type="Gene3D" id="3.40.630.30">
    <property type="match status" value="1"/>
</dbReference>
<organism evidence="2 3">
    <name type="scientific">Symbiochloris irregularis</name>
    <dbReference type="NCBI Taxonomy" id="706552"/>
    <lineage>
        <taxon>Eukaryota</taxon>
        <taxon>Viridiplantae</taxon>
        <taxon>Chlorophyta</taxon>
        <taxon>core chlorophytes</taxon>
        <taxon>Trebouxiophyceae</taxon>
        <taxon>Trebouxiales</taxon>
        <taxon>Trebouxiaceae</taxon>
        <taxon>Symbiochloris</taxon>
    </lineage>
</organism>
<proteinExistence type="predicted"/>
<dbReference type="Proteomes" id="UP001465755">
    <property type="component" value="Unassembled WGS sequence"/>
</dbReference>
<protein>
    <recommendedName>
        <fullName evidence="1">N-acetyltransferase domain-containing protein</fullName>
    </recommendedName>
</protein>